<gene>
    <name evidence="8" type="ORF">JMJ77_003299</name>
</gene>
<dbReference type="Gene3D" id="1.20.1070.10">
    <property type="entry name" value="Rhodopsin 7-helix transmembrane proteins"/>
    <property type="match status" value="1"/>
</dbReference>
<evidence type="ECO:0000259" key="7">
    <source>
        <dbReference type="PROSITE" id="PS50261"/>
    </source>
</evidence>
<feature type="domain" description="G-protein coupled receptors family 2 profile 2" evidence="7">
    <location>
        <begin position="57"/>
        <end position="221"/>
    </location>
</feature>
<dbReference type="AlphaFoldDB" id="A0A9P7QUA7"/>
<organism evidence="8 9">
    <name type="scientific">Colletotrichum scovillei</name>
    <dbReference type="NCBI Taxonomy" id="1209932"/>
    <lineage>
        <taxon>Eukaryota</taxon>
        <taxon>Fungi</taxon>
        <taxon>Dikarya</taxon>
        <taxon>Ascomycota</taxon>
        <taxon>Pezizomycotina</taxon>
        <taxon>Sordariomycetes</taxon>
        <taxon>Hypocreomycetidae</taxon>
        <taxon>Glomerellales</taxon>
        <taxon>Glomerellaceae</taxon>
        <taxon>Colletotrichum</taxon>
        <taxon>Colletotrichum acutatum species complex</taxon>
    </lineage>
</organism>
<feature type="transmembrane region" description="Helical" evidence="6">
    <location>
        <begin position="94"/>
        <end position="115"/>
    </location>
</feature>
<dbReference type="GO" id="GO:0016020">
    <property type="term" value="C:membrane"/>
    <property type="evidence" value="ECO:0007669"/>
    <property type="project" value="UniProtKB-SubCell"/>
</dbReference>
<dbReference type="InterPro" id="IPR000832">
    <property type="entry name" value="GPCR_2_secretin-like"/>
</dbReference>
<keyword evidence="3 6" id="KW-1133">Transmembrane helix</keyword>
<feature type="transmembrane region" description="Helical" evidence="6">
    <location>
        <begin position="135"/>
        <end position="156"/>
    </location>
</feature>
<evidence type="ECO:0000256" key="1">
    <source>
        <dbReference type="ARBA" id="ARBA00004141"/>
    </source>
</evidence>
<evidence type="ECO:0000256" key="6">
    <source>
        <dbReference type="SAM" id="Phobius"/>
    </source>
</evidence>
<dbReference type="Proteomes" id="UP000699042">
    <property type="component" value="Unassembled WGS sequence"/>
</dbReference>
<feature type="transmembrane region" description="Helical" evidence="6">
    <location>
        <begin position="63"/>
        <end position="85"/>
    </location>
</feature>
<keyword evidence="8" id="KW-0675">Receptor</keyword>
<feature type="transmembrane region" description="Helical" evidence="6">
    <location>
        <begin position="288"/>
        <end position="310"/>
    </location>
</feature>
<accession>A0A9P7QUA7</accession>
<feature type="transmembrane region" description="Helical" evidence="6">
    <location>
        <begin position="354"/>
        <end position="374"/>
    </location>
</feature>
<reference evidence="8" key="1">
    <citation type="submission" date="2021-05" db="EMBL/GenBank/DDBJ databases">
        <title>Comparative genomics of three Colletotrichum scovillei strains and genetic complementation revealed genes involved fungal growth and virulence on chili pepper.</title>
        <authorList>
            <person name="Hsieh D.-K."/>
            <person name="Chuang S.-C."/>
            <person name="Chen C.-Y."/>
            <person name="Chao Y.-T."/>
            <person name="Lu M.-Y.J."/>
            <person name="Lee M.-H."/>
            <person name="Shih M.-C."/>
        </authorList>
    </citation>
    <scope>NUCLEOTIDE SEQUENCE</scope>
    <source>
        <strain evidence="8">Coll-153</strain>
    </source>
</reference>
<dbReference type="PROSITE" id="PS50261">
    <property type="entry name" value="G_PROTEIN_RECEP_F2_4"/>
    <property type="match status" value="1"/>
</dbReference>
<dbReference type="InterPro" id="IPR053247">
    <property type="entry name" value="GPCR_GPR1/git3-like"/>
</dbReference>
<keyword evidence="4 6" id="KW-0472">Membrane</keyword>
<feature type="region of interest" description="Disordered" evidence="5">
    <location>
        <begin position="416"/>
        <end position="484"/>
    </location>
</feature>
<dbReference type="InterPro" id="IPR017981">
    <property type="entry name" value="GPCR_2-like_7TM"/>
</dbReference>
<dbReference type="GO" id="GO:0007166">
    <property type="term" value="P:cell surface receptor signaling pathway"/>
    <property type="evidence" value="ECO:0007669"/>
    <property type="project" value="InterPro"/>
</dbReference>
<feature type="transmembrane region" description="Helical" evidence="6">
    <location>
        <begin position="177"/>
        <end position="199"/>
    </location>
</feature>
<comment type="subcellular location">
    <subcellularLocation>
        <location evidence="1">Membrane</location>
        <topology evidence="1">Multi-pass membrane protein</topology>
    </subcellularLocation>
</comment>
<comment type="caution">
    <text evidence="8">The sequence shown here is derived from an EMBL/GenBank/DDBJ whole genome shotgun (WGS) entry which is preliminary data.</text>
</comment>
<keyword evidence="2 6" id="KW-0812">Transmembrane</keyword>
<dbReference type="EMBL" id="JAESDN010000012">
    <property type="protein sequence ID" value="KAG7043595.1"/>
    <property type="molecule type" value="Genomic_DNA"/>
</dbReference>
<protein>
    <submittedName>
        <fullName evidence="8">G-protein coupled receptor</fullName>
    </submittedName>
</protein>
<evidence type="ECO:0000256" key="4">
    <source>
        <dbReference type="ARBA" id="ARBA00023136"/>
    </source>
</evidence>
<evidence type="ECO:0000256" key="5">
    <source>
        <dbReference type="SAM" id="MobiDB-lite"/>
    </source>
</evidence>
<evidence type="ECO:0000313" key="9">
    <source>
        <dbReference type="Proteomes" id="UP000699042"/>
    </source>
</evidence>
<dbReference type="GO" id="GO:0004930">
    <property type="term" value="F:G protein-coupled receptor activity"/>
    <property type="evidence" value="ECO:0007669"/>
    <property type="project" value="InterPro"/>
</dbReference>
<proteinExistence type="predicted"/>
<dbReference type="PANTHER" id="PTHR42058">
    <property type="entry name" value="G_PROTEIN_RECEP_F2_4 DOMAIN-CONTAINING PROTEIN"/>
    <property type="match status" value="1"/>
</dbReference>
<evidence type="ECO:0000256" key="3">
    <source>
        <dbReference type="ARBA" id="ARBA00022989"/>
    </source>
</evidence>
<feature type="transmembrane region" description="Helical" evidence="6">
    <location>
        <begin position="219"/>
        <end position="242"/>
    </location>
</feature>
<keyword evidence="9" id="KW-1185">Reference proteome</keyword>
<evidence type="ECO:0000256" key="2">
    <source>
        <dbReference type="ARBA" id="ARBA00022692"/>
    </source>
</evidence>
<evidence type="ECO:0000313" key="8">
    <source>
        <dbReference type="EMBL" id="KAG7043595.1"/>
    </source>
</evidence>
<name>A0A9P7QUA7_9PEZI</name>
<dbReference type="PANTHER" id="PTHR42058:SF1">
    <property type="entry name" value="G-PROTEIN COUPLED RECEPTORS FAMILY 2 PROFILE 2 DOMAIN-CONTAINING PROTEIN"/>
    <property type="match status" value="1"/>
</dbReference>
<dbReference type="Pfam" id="PF00002">
    <property type="entry name" value="7tm_2"/>
    <property type="match status" value="1"/>
</dbReference>
<sequence length="484" mass="53902">MANESLARGGCPIPFYSASLFPIDEGFIEGRLCQNLTATLQCCLPCPLTDWVYPDYFNTLTTAANWVCVASAACCLFLLISWAFLPVDKTYRHYLSICLTIAVFIMNLGFVVPLADQPEQCYNDITPHSMKSSKVCGASGAFLLLGGWAGVMWVFLRSLSLHLQICWQVVVGRNFMIFAQATGWGIPLVGIVVALVFSGVSFRFGATCHINHKNSLADFWIPLLVFAGLTVIIQFATFGYCIKVYLASLADNSASTEGSSLPTYSNSIQTMSPRQAYRRVRRVISLQWRGIAIVLIIIADVIFFSVVFVFQDNTVQAVHDDESIAQAWILCLVSTKGDRTKCLDKAKNMVVNEATITAVLILLAMNGIWLLFLLGRWAMVLGWVDLFTSCLGRNKKEFVSVDARYDVKKDTLKSPIVSPNSERRRTPDYFGQTARYQPPMRSFSSPRPPQTPPTWDARATYARPESRSRGDGFDDMNPLGMNRI</sequence>